<dbReference type="SUPFAM" id="SSF143430">
    <property type="entry name" value="TTP0101/SSO1404-like"/>
    <property type="match status" value="1"/>
</dbReference>
<keyword evidence="1" id="KW-0540">Nuclease</keyword>
<dbReference type="Proteomes" id="UP000179106">
    <property type="component" value="Unassembled WGS sequence"/>
</dbReference>
<evidence type="ECO:0000256" key="2">
    <source>
        <dbReference type="ARBA" id="ARBA00022723"/>
    </source>
</evidence>
<dbReference type="NCBIfam" id="TIGR01573">
    <property type="entry name" value="cas2"/>
    <property type="match status" value="1"/>
</dbReference>
<gene>
    <name evidence="8" type="ORF">A3B25_02650</name>
</gene>
<feature type="domain" description="Transcriptional repressor PaaX-like central Cas2-like" evidence="7">
    <location>
        <begin position="123"/>
        <end position="187"/>
    </location>
</feature>
<dbReference type="InterPro" id="IPR048846">
    <property type="entry name" value="PaaX-like_central"/>
</dbReference>
<proteinExistence type="predicted"/>
<name>A0A1G2GSP5_9BACT</name>
<keyword evidence="3 8" id="KW-0255">Endonuclease</keyword>
<evidence type="ECO:0000313" key="8">
    <source>
        <dbReference type="EMBL" id="OGZ53223.1"/>
    </source>
</evidence>
<dbReference type="Gene3D" id="3.30.70.2650">
    <property type="match status" value="1"/>
</dbReference>
<protein>
    <submittedName>
        <fullName evidence="8">CRISPR-associated endonuclease Cas2</fullName>
    </submittedName>
</protein>
<comment type="caution">
    <text evidence="8">The sequence shown here is derived from an EMBL/GenBank/DDBJ whole genome shotgun (WGS) entry which is preliminary data.</text>
</comment>
<evidence type="ECO:0000256" key="6">
    <source>
        <dbReference type="ARBA" id="ARBA00023118"/>
    </source>
</evidence>
<reference evidence="8 9" key="1">
    <citation type="journal article" date="2016" name="Nat. Commun.">
        <title>Thousands of microbial genomes shed light on interconnected biogeochemical processes in an aquifer system.</title>
        <authorList>
            <person name="Anantharaman K."/>
            <person name="Brown C.T."/>
            <person name="Hug L.A."/>
            <person name="Sharon I."/>
            <person name="Castelle C.J."/>
            <person name="Probst A.J."/>
            <person name="Thomas B.C."/>
            <person name="Singh A."/>
            <person name="Wilkins M.J."/>
            <person name="Karaoz U."/>
            <person name="Brodie E.L."/>
            <person name="Williams K.H."/>
            <person name="Hubbard S.S."/>
            <person name="Banfield J.F."/>
        </authorList>
    </citation>
    <scope>NUCLEOTIDE SEQUENCE [LARGE SCALE GENOMIC DNA]</scope>
</reference>
<dbReference type="AlphaFoldDB" id="A0A1G2GSP5"/>
<evidence type="ECO:0000313" key="9">
    <source>
        <dbReference type="Proteomes" id="UP000179106"/>
    </source>
</evidence>
<keyword evidence="5" id="KW-0460">Magnesium</keyword>
<dbReference type="GO" id="GO:0004521">
    <property type="term" value="F:RNA endonuclease activity"/>
    <property type="evidence" value="ECO:0007669"/>
    <property type="project" value="InterPro"/>
</dbReference>
<dbReference type="GO" id="GO:0043571">
    <property type="term" value="P:maintenance of CRISPR repeat elements"/>
    <property type="evidence" value="ECO:0007669"/>
    <property type="project" value="InterPro"/>
</dbReference>
<dbReference type="InterPro" id="IPR021127">
    <property type="entry name" value="CRISPR_associated_Cas2"/>
</dbReference>
<keyword evidence="4" id="KW-0378">Hydrolase</keyword>
<evidence type="ECO:0000259" key="7">
    <source>
        <dbReference type="Pfam" id="PF20803"/>
    </source>
</evidence>
<accession>A0A1G2GSP5</accession>
<evidence type="ECO:0000256" key="1">
    <source>
        <dbReference type="ARBA" id="ARBA00022722"/>
    </source>
</evidence>
<evidence type="ECO:0000256" key="4">
    <source>
        <dbReference type="ARBA" id="ARBA00022801"/>
    </source>
</evidence>
<sequence>MKGGFTLAILETIGDVVTNSGDLFESILSAGYGASLGKMEYELHKAKSSRVKKKMDIAEKKRLRKRYYTMIWNLKKDGLLSSDIHGFFKITSRGKQKLAALQKRSVDQLPFPMYQESVSGNIIIVIFDIPERERRKRSWLRLVLKNLGLKMIQKSVWIGKAKVPREFLDDIKNLNLIDCVEIFEVGKTGTLSHLA</sequence>
<organism evidence="8 9">
    <name type="scientific">Candidatus Ryanbacteria bacterium RIFCSPLOWO2_01_FULL_48_26</name>
    <dbReference type="NCBI Taxonomy" id="1802126"/>
    <lineage>
        <taxon>Bacteria</taxon>
        <taxon>Candidatus Ryaniibacteriota</taxon>
    </lineage>
</organism>
<evidence type="ECO:0000256" key="5">
    <source>
        <dbReference type="ARBA" id="ARBA00022842"/>
    </source>
</evidence>
<dbReference type="EMBL" id="MHNW01000026">
    <property type="protein sequence ID" value="OGZ53223.1"/>
    <property type="molecule type" value="Genomic_DNA"/>
</dbReference>
<dbReference type="Pfam" id="PF20803">
    <property type="entry name" value="PaaX_M"/>
    <property type="match status" value="1"/>
</dbReference>
<keyword evidence="6" id="KW-0051">Antiviral defense</keyword>
<keyword evidence="2" id="KW-0479">Metal-binding</keyword>
<evidence type="ECO:0000256" key="3">
    <source>
        <dbReference type="ARBA" id="ARBA00022759"/>
    </source>
</evidence>